<dbReference type="NCBIfam" id="NF006160">
    <property type="entry name" value="PRK08304.1"/>
    <property type="match status" value="1"/>
</dbReference>
<dbReference type="Pfam" id="PF07451">
    <property type="entry name" value="SpoVAD"/>
    <property type="match status" value="1"/>
</dbReference>
<proteinExistence type="predicted"/>
<name>A0ABV1DX88_9FIRM</name>
<evidence type="ECO:0000313" key="2">
    <source>
        <dbReference type="Proteomes" id="UP001489509"/>
    </source>
</evidence>
<dbReference type="Proteomes" id="UP001489509">
    <property type="component" value="Unassembled WGS sequence"/>
</dbReference>
<dbReference type="InterPro" id="IPR016039">
    <property type="entry name" value="Thiolase-like"/>
</dbReference>
<sequence>MASRAGKHTLMMQNKPCISGFAAVAGKKEGEGPLARRFDKLYEDTHLGQTTWEKAESTMQGEVVNLALGKANLTAGDLQLILAGDLLNQCISSTYGLRELNVPMLGLFGACSTMALSLGTGAVLVESGAVQNCAAVTSSHFCTAERQFRYPLDYGGQRAPTSQWTATAAGSTVLTPGGNTGVPSVQAVTFGKIVDMGITDMNNMGSAMAGAAADTITTFFTDTGLTPGNFDMVLTGDLSQVGSDLMNQILVRNQIELKERHADCGLLIYDRETQDVAAGGSGCGCSAAVLCSYVLQEMQAGNLKNVLFVGTGALMSPTSVQQGESIPGIAHAVWITGC</sequence>
<reference evidence="1 2" key="1">
    <citation type="submission" date="2024-03" db="EMBL/GenBank/DDBJ databases">
        <title>Human intestinal bacterial collection.</title>
        <authorList>
            <person name="Pauvert C."/>
            <person name="Hitch T.C.A."/>
            <person name="Clavel T."/>
        </authorList>
    </citation>
    <scope>NUCLEOTIDE SEQUENCE [LARGE SCALE GENOMIC DNA]</scope>
    <source>
        <strain evidence="1 2">CLA-JM-H44</strain>
    </source>
</reference>
<dbReference type="EMBL" id="JBBMFD010000002">
    <property type="protein sequence ID" value="MEQ2439674.1"/>
    <property type="molecule type" value="Genomic_DNA"/>
</dbReference>
<dbReference type="InterPro" id="IPR010894">
    <property type="entry name" value="SpoVAD"/>
</dbReference>
<organism evidence="1 2">
    <name type="scientific">Solibaculum intestinale</name>
    <dbReference type="NCBI Taxonomy" id="3133165"/>
    <lineage>
        <taxon>Bacteria</taxon>
        <taxon>Bacillati</taxon>
        <taxon>Bacillota</taxon>
        <taxon>Clostridia</taxon>
        <taxon>Eubacteriales</taxon>
        <taxon>Oscillospiraceae</taxon>
        <taxon>Solibaculum</taxon>
    </lineage>
</organism>
<evidence type="ECO:0000313" key="1">
    <source>
        <dbReference type="EMBL" id="MEQ2439674.1"/>
    </source>
</evidence>
<keyword evidence="2" id="KW-1185">Reference proteome</keyword>
<gene>
    <name evidence="1" type="primary">spoVAD</name>
    <name evidence="1" type="ORF">WMO26_02405</name>
</gene>
<dbReference type="SUPFAM" id="SSF53901">
    <property type="entry name" value="Thiolase-like"/>
    <property type="match status" value="1"/>
</dbReference>
<dbReference type="Gene3D" id="3.40.47.40">
    <property type="entry name" value="Stage V sporulation protein AD"/>
    <property type="match status" value="1"/>
</dbReference>
<accession>A0ABV1DX88</accession>
<protein>
    <submittedName>
        <fullName evidence="1">Stage V sporulation protein AD</fullName>
    </submittedName>
</protein>
<comment type="caution">
    <text evidence="1">The sequence shown here is derived from an EMBL/GenBank/DDBJ whole genome shotgun (WGS) entry which is preliminary data.</text>
</comment>
<dbReference type="RefSeq" id="WP_349217938.1">
    <property type="nucleotide sequence ID" value="NZ_JBBMFD010000002.1"/>
</dbReference>
<dbReference type="NCBIfam" id="TIGR02845">
    <property type="entry name" value="spore_V_AD"/>
    <property type="match status" value="1"/>
</dbReference>
<dbReference type="PIRSF" id="PIRSF011570">
    <property type="entry name" value="SpoVAD"/>
    <property type="match status" value="1"/>
</dbReference>
<dbReference type="InterPro" id="IPR038369">
    <property type="entry name" value="SpoVAD_sf"/>
</dbReference>